<accession>A0A5D4MCJ4</accession>
<feature type="transmembrane region" description="Helical" evidence="1">
    <location>
        <begin position="356"/>
        <end position="380"/>
    </location>
</feature>
<evidence type="ECO:0000313" key="3">
    <source>
        <dbReference type="Proteomes" id="UP000325182"/>
    </source>
</evidence>
<sequence>MWDKNSKVTLFDFEIHQDEEKLIVESKQTGDFFEMSITAVEAIRLLDKGKTVDETEIYLRAAFPQEEIKMEEFINQLIQLNFMKKIDDEEFGNPTTKSSTKGFLWINESVGRIFFNKFSRIIFILSLLGSLLMFIIKPSLFPDYRDIFWYDLMLINILLFSSVSIFLVLIHEAGHILAARSYGIPVKLNIGHRLFFPVLESDVSSAWKLSREKRNIIFLGGLSFDIVILFLSLVIQRYFLRGDEGLFNAIITMTIFNIIIRIIYQCCLYMKTDLYFVLENSSGLYNLLEEGQEYLKRKVSSSRKDNKIGGYIKAFSVFYLIGVSISITLFLVYYIPQLLFSVEQALANLASPINTLKFWDGTVFLIQLIAVAFLLIFSWMRSLRNFLRSKAI</sequence>
<evidence type="ECO:0008006" key="4">
    <source>
        <dbReference type="Google" id="ProtNLM"/>
    </source>
</evidence>
<evidence type="ECO:0000256" key="1">
    <source>
        <dbReference type="SAM" id="Phobius"/>
    </source>
</evidence>
<dbReference type="EMBL" id="VTEG01000005">
    <property type="protein sequence ID" value="TYR99584.1"/>
    <property type="molecule type" value="Genomic_DNA"/>
</dbReference>
<organism evidence="2 3">
    <name type="scientific">Rossellomorea vietnamensis</name>
    <dbReference type="NCBI Taxonomy" id="218284"/>
    <lineage>
        <taxon>Bacteria</taxon>
        <taxon>Bacillati</taxon>
        <taxon>Bacillota</taxon>
        <taxon>Bacilli</taxon>
        <taxon>Bacillales</taxon>
        <taxon>Bacillaceae</taxon>
        <taxon>Rossellomorea</taxon>
    </lineage>
</organism>
<feature type="transmembrane region" description="Helical" evidence="1">
    <location>
        <begin position="147"/>
        <end position="170"/>
    </location>
</feature>
<reference evidence="2 3" key="1">
    <citation type="submission" date="2019-08" db="EMBL/GenBank/DDBJ databases">
        <title>Bacillus genomes from the desert of Cuatro Cienegas, Coahuila.</title>
        <authorList>
            <person name="Olmedo-Alvarez G."/>
        </authorList>
    </citation>
    <scope>NUCLEOTIDE SEQUENCE [LARGE SCALE GENOMIC DNA]</scope>
    <source>
        <strain evidence="2 3">CH128b_4D</strain>
    </source>
</reference>
<dbReference type="AlphaFoldDB" id="A0A5D4MCJ4"/>
<keyword evidence="1" id="KW-1133">Transmembrane helix</keyword>
<name>A0A5D4MCJ4_9BACI</name>
<keyword evidence="1" id="KW-0472">Membrane</keyword>
<evidence type="ECO:0000313" key="2">
    <source>
        <dbReference type="EMBL" id="TYR99584.1"/>
    </source>
</evidence>
<proteinExistence type="predicted"/>
<comment type="caution">
    <text evidence="2">The sequence shown here is derived from an EMBL/GenBank/DDBJ whole genome shotgun (WGS) entry which is preliminary data.</text>
</comment>
<gene>
    <name evidence="2" type="ORF">FZC84_10145</name>
</gene>
<dbReference type="RefSeq" id="WP_148953776.1">
    <property type="nucleotide sequence ID" value="NZ_VTEG01000005.1"/>
</dbReference>
<feature type="transmembrane region" description="Helical" evidence="1">
    <location>
        <begin position="311"/>
        <end position="336"/>
    </location>
</feature>
<dbReference type="Proteomes" id="UP000325182">
    <property type="component" value="Unassembled WGS sequence"/>
</dbReference>
<protein>
    <recommendedName>
        <fullName evidence="4">Peptidase</fullName>
    </recommendedName>
</protein>
<feature type="transmembrane region" description="Helical" evidence="1">
    <location>
        <begin position="245"/>
        <end position="264"/>
    </location>
</feature>
<feature type="transmembrane region" description="Helical" evidence="1">
    <location>
        <begin position="216"/>
        <end position="239"/>
    </location>
</feature>
<keyword evidence="1" id="KW-0812">Transmembrane</keyword>
<feature type="transmembrane region" description="Helical" evidence="1">
    <location>
        <begin position="121"/>
        <end position="141"/>
    </location>
</feature>